<dbReference type="GO" id="GO:0005643">
    <property type="term" value="C:nuclear pore"/>
    <property type="evidence" value="ECO:0007669"/>
    <property type="project" value="InterPro"/>
</dbReference>
<comment type="subcellular location">
    <subcellularLocation>
        <location evidence="1">Nucleus envelope</location>
    </subcellularLocation>
</comment>
<evidence type="ECO:0000256" key="4">
    <source>
        <dbReference type="SAM" id="MobiDB-lite"/>
    </source>
</evidence>
<keyword evidence="3" id="KW-0539">Nucleus</keyword>
<comment type="similarity">
    <text evidence="2">Belongs to the nucleoporin interacting component (NIC) family.</text>
</comment>
<feature type="compositionally biased region" description="Basic and acidic residues" evidence="4">
    <location>
        <begin position="247"/>
        <end position="264"/>
    </location>
</feature>
<dbReference type="InterPro" id="IPR007231">
    <property type="entry name" value="Nucleoporin_int_Nup93/Nic96"/>
</dbReference>
<evidence type="ECO:0000313" key="5">
    <source>
        <dbReference type="EMBL" id="KIY51201.1"/>
    </source>
</evidence>
<dbReference type="OrthoDB" id="1918363at2759"/>
<feature type="region of interest" description="Disordered" evidence="4">
    <location>
        <begin position="36"/>
        <end position="62"/>
    </location>
</feature>
<name>A0A0D7AIT4_9AGAR</name>
<protein>
    <submittedName>
        <fullName evidence="5">Uncharacterized protein</fullName>
    </submittedName>
</protein>
<proteinExistence type="inferred from homology"/>
<reference evidence="5 6" key="1">
    <citation type="journal article" date="2015" name="Fungal Genet. Biol.">
        <title>Evolution of novel wood decay mechanisms in Agaricales revealed by the genome sequences of Fistulina hepatica and Cylindrobasidium torrendii.</title>
        <authorList>
            <person name="Floudas D."/>
            <person name="Held B.W."/>
            <person name="Riley R."/>
            <person name="Nagy L.G."/>
            <person name="Koehler G."/>
            <person name="Ransdell A.S."/>
            <person name="Younus H."/>
            <person name="Chow J."/>
            <person name="Chiniquy J."/>
            <person name="Lipzen A."/>
            <person name="Tritt A."/>
            <person name="Sun H."/>
            <person name="Haridas S."/>
            <person name="LaButti K."/>
            <person name="Ohm R.A."/>
            <person name="Kues U."/>
            <person name="Blanchette R.A."/>
            <person name="Grigoriev I.V."/>
            <person name="Minto R.E."/>
            <person name="Hibbett D.S."/>
        </authorList>
    </citation>
    <scope>NUCLEOTIDE SEQUENCE [LARGE SCALE GENOMIC DNA]</scope>
    <source>
        <strain evidence="5 6">ATCC 64428</strain>
    </source>
</reference>
<sequence>MADLSSLLSSSKALNSQFVRPDLSSVHPSLDQIEAQSRRLAAARTHQPNADQPFGATDSTNGTAAAYSNERANYLLAQAQVDAPNLAESVSNLNAILHHGRLCHMYKDVVNYLRYSHEQNLITTIEEARKETQAGVSVFGCHIDNCKQDEFYRLLEEKGQREWEAKKKRVFEELGGRRITSGQNDTAELHRSFSATLAKSTSLLAVKCVPWCVSSMERDPPALKFWRETSLASCHNLTARHPGNSIEQRERSRQRRDAGEARWG</sequence>
<gene>
    <name evidence="5" type="ORF">FISHEDRAFT_56740</name>
</gene>
<dbReference type="GO" id="GO:0016973">
    <property type="term" value="P:poly(A)+ mRNA export from nucleus"/>
    <property type="evidence" value="ECO:0007669"/>
    <property type="project" value="TreeGrafter"/>
</dbReference>
<dbReference type="GO" id="GO:0006606">
    <property type="term" value="P:protein import into nucleus"/>
    <property type="evidence" value="ECO:0007669"/>
    <property type="project" value="TreeGrafter"/>
</dbReference>
<evidence type="ECO:0000313" key="6">
    <source>
        <dbReference type="Proteomes" id="UP000054144"/>
    </source>
</evidence>
<dbReference type="GO" id="GO:0017056">
    <property type="term" value="F:structural constituent of nuclear pore"/>
    <property type="evidence" value="ECO:0007669"/>
    <property type="project" value="InterPro"/>
</dbReference>
<accession>A0A0D7AIT4</accession>
<dbReference type="EMBL" id="KN881666">
    <property type="protein sequence ID" value="KIY51201.1"/>
    <property type="molecule type" value="Genomic_DNA"/>
</dbReference>
<keyword evidence="6" id="KW-1185">Reference proteome</keyword>
<evidence type="ECO:0000256" key="2">
    <source>
        <dbReference type="ARBA" id="ARBA00010186"/>
    </source>
</evidence>
<dbReference type="Proteomes" id="UP000054144">
    <property type="component" value="Unassembled WGS sequence"/>
</dbReference>
<feature type="region of interest" description="Disordered" evidence="4">
    <location>
        <begin position="237"/>
        <end position="264"/>
    </location>
</feature>
<evidence type="ECO:0000256" key="3">
    <source>
        <dbReference type="ARBA" id="ARBA00023242"/>
    </source>
</evidence>
<dbReference type="PANTHER" id="PTHR11225">
    <property type="entry name" value="NUCLEAR PORE COMPLEX PROTEIN NUP93 NUCLEOPORIN NUP93 DEAD EYE PROTEIN"/>
    <property type="match status" value="1"/>
</dbReference>
<organism evidence="5 6">
    <name type="scientific">Fistulina hepatica ATCC 64428</name>
    <dbReference type="NCBI Taxonomy" id="1128425"/>
    <lineage>
        <taxon>Eukaryota</taxon>
        <taxon>Fungi</taxon>
        <taxon>Dikarya</taxon>
        <taxon>Basidiomycota</taxon>
        <taxon>Agaricomycotina</taxon>
        <taxon>Agaricomycetes</taxon>
        <taxon>Agaricomycetidae</taxon>
        <taxon>Agaricales</taxon>
        <taxon>Fistulinaceae</taxon>
        <taxon>Fistulina</taxon>
    </lineage>
</organism>
<dbReference type="PANTHER" id="PTHR11225:SF4">
    <property type="entry name" value="NUCLEAR PORE COMPLEX PROTEIN NUP93"/>
    <property type="match status" value="1"/>
</dbReference>
<evidence type="ECO:0000256" key="1">
    <source>
        <dbReference type="ARBA" id="ARBA00004259"/>
    </source>
</evidence>
<dbReference type="AlphaFoldDB" id="A0A0D7AIT4"/>